<protein>
    <submittedName>
        <fullName evidence="2">Uncharacterized protein</fullName>
    </submittedName>
</protein>
<accession>A0A392UND6</accession>
<comment type="caution">
    <text evidence="2">The sequence shown here is derived from an EMBL/GenBank/DDBJ whole genome shotgun (WGS) entry which is preliminary data.</text>
</comment>
<evidence type="ECO:0000313" key="3">
    <source>
        <dbReference type="Proteomes" id="UP000265520"/>
    </source>
</evidence>
<evidence type="ECO:0000256" key="1">
    <source>
        <dbReference type="SAM" id="MobiDB-lite"/>
    </source>
</evidence>
<dbReference type="AlphaFoldDB" id="A0A392UND6"/>
<feature type="non-terminal residue" evidence="2">
    <location>
        <position position="30"/>
    </location>
</feature>
<name>A0A392UND6_9FABA</name>
<reference evidence="2 3" key="1">
    <citation type="journal article" date="2018" name="Front. Plant Sci.">
        <title>Red Clover (Trifolium pratense) and Zigzag Clover (T. medium) - A Picture of Genomic Similarities and Differences.</title>
        <authorList>
            <person name="Dluhosova J."/>
            <person name="Istvanek J."/>
            <person name="Nedelnik J."/>
            <person name="Repkova J."/>
        </authorList>
    </citation>
    <scope>NUCLEOTIDE SEQUENCE [LARGE SCALE GENOMIC DNA]</scope>
    <source>
        <strain evidence="3">cv. 10/8</strain>
        <tissue evidence="2">Leaf</tissue>
    </source>
</reference>
<sequence>MFHPASLVRMRVKTGSQNDRLLGSPPIGRP</sequence>
<feature type="region of interest" description="Disordered" evidence="1">
    <location>
        <begin position="1"/>
        <end position="30"/>
    </location>
</feature>
<keyword evidence="3" id="KW-1185">Reference proteome</keyword>
<evidence type="ECO:0000313" key="2">
    <source>
        <dbReference type="EMBL" id="MCI75149.1"/>
    </source>
</evidence>
<dbReference type="Proteomes" id="UP000265520">
    <property type="component" value="Unassembled WGS sequence"/>
</dbReference>
<dbReference type="EMBL" id="LXQA010876192">
    <property type="protein sequence ID" value="MCI75149.1"/>
    <property type="molecule type" value="Genomic_DNA"/>
</dbReference>
<proteinExistence type="predicted"/>
<organism evidence="2 3">
    <name type="scientific">Trifolium medium</name>
    <dbReference type="NCBI Taxonomy" id="97028"/>
    <lineage>
        <taxon>Eukaryota</taxon>
        <taxon>Viridiplantae</taxon>
        <taxon>Streptophyta</taxon>
        <taxon>Embryophyta</taxon>
        <taxon>Tracheophyta</taxon>
        <taxon>Spermatophyta</taxon>
        <taxon>Magnoliopsida</taxon>
        <taxon>eudicotyledons</taxon>
        <taxon>Gunneridae</taxon>
        <taxon>Pentapetalae</taxon>
        <taxon>rosids</taxon>
        <taxon>fabids</taxon>
        <taxon>Fabales</taxon>
        <taxon>Fabaceae</taxon>
        <taxon>Papilionoideae</taxon>
        <taxon>50 kb inversion clade</taxon>
        <taxon>NPAAA clade</taxon>
        <taxon>Hologalegina</taxon>
        <taxon>IRL clade</taxon>
        <taxon>Trifolieae</taxon>
        <taxon>Trifolium</taxon>
    </lineage>
</organism>